<dbReference type="PROSITE" id="PS50181">
    <property type="entry name" value="FBOX"/>
    <property type="match status" value="1"/>
</dbReference>
<dbReference type="CDD" id="cd22157">
    <property type="entry name" value="F-box_AtFBW1-like"/>
    <property type="match status" value="1"/>
</dbReference>
<protein>
    <recommendedName>
        <fullName evidence="1">F-box domain-containing protein</fullName>
    </recommendedName>
</protein>
<sequence length="297" mass="34951">MAPNTCTSYLPPEIIENILLRSSVKPLLRFKSVSKSWNTLISDPIFVRNHHNQSKKSSSDNLFLCHDYYTLSYSNLYSVVKLEDRKLQTLQVFECSYRWEDYVCSCDGVILLATGCDTYRRFTLWNPSTRTRTELCHPRRRIEASYGLSRDPTTGDFKVVVVGWRDSYSVYSCNNKSWMIFNKEHETPPRTGPSSCYRSFPEVCVDGVSYWVWRNTSHIEKGIDNNSWNELMTVENVCMRIWNFQPLCFVEDKIVIQDRRRDKLLAYIPCEKRFEEFEGDAQPFDRVRLPIPYTESL</sequence>
<feature type="domain" description="F-box" evidence="1">
    <location>
        <begin position="4"/>
        <end position="50"/>
    </location>
</feature>
<dbReference type="PANTHER" id="PTHR31672">
    <property type="entry name" value="BNACNNG10540D PROTEIN"/>
    <property type="match status" value="1"/>
</dbReference>
<dbReference type="InterPro" id="IPR050796">
    <property type="entry name" value="SCF_F-box_component"/>
</dbReference>
<evidence type="ECO:0000259" key="1">
    <source>
        <dbReference type="PROSITE" id="PS50181"/>
    </source>
</evidence>
<dbReference type="EMBL" id="KI630394">
    <property type="protein sequence ID" value="EYU40622.1"/>
    <property type="molecule type" value="Genomic_DNA"/>
</dbReference>
<evidence type="ECO:0000313" key="2">
    <source>
        <dbReference type="EMBL" id="EYU40622.1"/>
    </source>
</evidence>
<dbReference type="SMART" id="SM00256">
    <property type="entry name" value="FBOX"/>
    <property type="match status" value="1"/>
</dbReference>
<evidence type="ECO:0000313" key="3">
    <source>
        <dbReference type="Proteomes" id="UP000030748"/>
    </source>
</evidence>
<dbReference type="Gene3D" id="1.20.1280.50">
    <property type="match status" value="1"/>
</dbReference>
<dbReference type="Pfam" id="PF00646">
    <property type="entry name" value="F-box"/>
    <property type="match status" value="1"/>
</dbReference>
<dbReference type="Proteomes" id="UP000030748">
    <property type="component" value="Unassembled WGS sequence"/>
</dbReference>
<dbReference type="InterPro" id="IPR001810">
    <property type="entry name" value="F-box_dom"/>
</dbReference>
<dbReference type="AlphaFoldDB" id="A0A022RJL1"/>
<dbReference type="SUPFAM" id="SSF81383">
    <property type="entry name" value="F-box domain"/>
    <property type="match status" value="1"/>
</dbReference>
<organism evidence="2 3">
    <name type="scientific">Erythranthe guttata</name>
    <name type="common">Yellow monkey flower</name>
    <name type="synonym">Mimulus guttatus</name>
    <dbReference type="NCBI Taxonomy" id="4155"/>
    <lineage>
        <taxon>Eukaryota</taxon>
        <taxon>Viridiplantae</taxon>
        <taxon>Streptophyta</taxon>
        <taxon>Embryophyta</taxon>
        <taxon>Tracheophyta</taxon>
        <taxon>Spermatophyta</taxon>
        <taxon>Magnoliopsida</taxon>
        <taxon>eudicotyledons</taxon>
        <taxon>Gunneridae</taxon>
        <taxon>Pentapetalae</taxon>
        <taxon>asterids</taxon>
        <taxon>lamiids</taxon>
        <taxon>Lamiales</taxon>
        <taxon>Phrymaceae</taxon>
        <taxon>Erythranthe</taxon>
    </lineage>
</organism>
<accession>A0A022RJL1</accession>
<name>A0A022RJL1_ERYGU</name>
<feature type="non-terminal residue" evidence="2">
    <location>
        <position position="297"/>
    </location>
</feature>
<gene>
    <name evidence="2" type="ORF">MIMGU_mgv1a023628mg</name>
</gene>
<reference evidence="2 3" key="1">
    <citation type="journal article" date="2013" name="Proc. Natl. Acad. Sci. U.S.A.">
        <title>Fine-scale variation in meiotic recombination in Mimulus inferred from population shotgun sequencing.</title>
        <authorList>
            <person name="Hellsten U."/>
            <person name="Wright K.M."/>
            <person name="Jenkins J."/>
            <person name="Shu S."/>
            <person name="Yuan Y."/>
            <person name="Wessler S.R."/>
            <person name="Schmutz J."/>
            <person name="Willis J.H."/>
            <person name="Rokhsar D.S."/>
        </authorList>
    </citation>
    <scope>NUCLEOTIDE SEQUENCE [LARGE SCALE GENOMIC DNA]</scope>
    <source>
        <strain evidence="3">cv. DUN x IM62</strain>
    </source>
</reference>
<dbReference type="PANTHER" id="PTHR31672:SF13">
    <property type="entry name" value="F-BOX PROTEIN CPR30-LIKE"/>
    <property type="match status" value="1"/>
</dbReference>
<dbReference type="InterPro" id="IPR036047">
    <property type="entry name" value="F-box-like_dom_sf"/>
</dbReference>
<keyword evidence="3" id="KW-1185">Reference proteome</keyword>
<proteinExistence type="predicted"/>